<organism evidence="1 2">
    <name type="scientific">Tritrichomonas musculus</name>
    <dbReference type="NCBI Taxonomy" id="1915356"/>
    <lineage>
        <taxon>Eukaryota</taxon>
        <taxon>Metamonada</taxon>
        <taxon>Parabasalia</taxon>
        <taxon>Tritrichomonadida</taxon>
        <taxon>Tritrichomonadidae</taxon>
        <taxon>Tritrichomonas</taxon>
    </lineage>
</organism>
<sequence length="163" mass="18002">MKSVGKNKLGIDCSSSSIIAAGSNNQEMIGIFFPKIGKSINAKLFKDNCTIVKIIIPPTIERIEKSAFEGCAALKEVIIPSSVTYICKNAFYKCKSLNHVIIPPSVTEIDSCAFGEYINLTDFKLILAKQLILDFMHIIDALISKLIMNSLTSFYSSIKKMKN</sequence>
<reference evidence="1 2" key="1">
    <citation type="submission" date="2024-04" db="EMBL/GenBank/DDBJ databases">
        <title>Tritrichomonas musculus Genome.</title>
        <authorList>
            <person name="Alves-Ferreira E."/>
            <person name="Grigg M."/>
            <person name="Lorenzi H."/>
            <person name="Galac M."/>
        </authorList>
    </citation>
    <scope>NUCLEOTIDE SEQUENCE [LARGE SCALE GENOMIC DNA]</scope>
    <source>
        <strain evidence="1 2">EAF2021</strain>
    </source>
</reference>
<dbReference type="EMBL" id="JAPFFF010000015">
    <property type="protein sequence ID" value="KAK8866241.1"/>
    <property type="molecule type" value="Genomic_DNA"/>
</dbReference>
<dbReference type="Proteomes" id="UP001470230">
    <property type="component" value="Unassembled WGS sequence"/>
</dbReference>
<gene>
    <name evidence="1" type="ORF">M9Y10_009200</name>
</gene>
<dbReference type="SUPFAM" id="SSF52058">
    <property type="entry name" value="L domain-like"/>
    <property type="match status" value="1"/>
</dbReference>
<accession>A0ABR2IMU0</accession>
<evidence type="ECO:0000313" key="1">
    <source>
        <dbReference type="EMBL" id="KAK8866241.1"/>
    </source>
</evidence>
<name>A0ABR2IMU0_9EUKA</name>
<evidence type="ECO:0000313" key="2">
    <source>
        <dbReference type="Proteomes" id="UP001470230"/>
    </source>
</evidence>
<dbReference type="Gene3D" id="3.80.10.10">
    <property type="entry name" value="Ribonuclease Inhibitor"/>
    <property type="match status" value="1"/>
</dbReference>
<comment type="caution">
    <text evidence="1">The sequence shown here is derived from an EMBL/GenBank/DDBJ whole genome shotgun (WGS) entry which is preliminary data.</text>
</comment>
<evidence type="ECO:0008006" key="3">
    <source>
        <dbReference type="Google" id="ProtNLM"/>
    </source>
</evidence>
<keyword evidence="2" id="KW-1185">Reference proteome</keyword>
<dbReference type="Pfam" id="PF13306">
    <property type="entry name" value="LRR_5"/>
    <property type="match status" value="1"/>
</dbReference>
<dbReference type="InterPro" id="IPR026906">
    <property type="entry name" value="LRR_5"/>
</dbReference>
<proteinExistence type="predicted"/>
<dbReference type="InterPro" id="IPR032675">
    <property type="entry name" value="LRR_dom_sf"/>
</dbReference>
<protein>
    <recommendedName>
        <fullName evidence="3">Surface antigen BspA-like protein</fullName>
    </recommendedName>
</protein>